<dbReference type="PANTHER" id="PTHR34820:SF4">
    <property type="entry name" value="INNER MEMBRANE PROTEIN YEBZ"/>
    <property type="match status" value="1"/>
</dbReference>
<dbReference type="Pfam" id="PF04234">
    <property type="entry name" value="CopC"/>
    <property type="match status" value="1"/>
</dbReference>
<feature type="transmembrane region" description="Helical" evidence="10">
    <location>
        <begin position="28"/>
        <end position="50"/>
    </location>
</feature>
<feature type="transmembrane region" description="Helical" evidence="10">
    <location>
        <begin position="285"/>
        <end position="305"/>
    </location>
</feature>
<dbReference type="GO" id="GO:0005886">
    <property type="term" value="C:plasma membrane"/>
    <property type="evidence" value="ECO:0007669"/>
    <property type="project" value="UniProtKB-SubCell"/>
</dbReference>
<reference evidence="13 14" key="1">
    <citation type="journal article" date="2013" name="Int. J. Syst. Evol. Microbiol.">
        <title>Ilumatobacter nonamiense sp. nov. and Ilumatobacter coccineum sp. nov., isolated from seashore sand.</title>
        <authorList>
            <person name="Matsumoto A."/>
            <person name="Kasai H."/>
            <person name="Matsuo Y."/>
            <person name="Shizuri Y."/>
            <person name="Ichikawa N."/>
            <person name="Fujita N."/>
            <person name="Omura S."/>
            <person name="Takahashi Y."/>
        </authorList>
    </citation>
    <scope>NUCLEOTIDE SEQUENCE [LARGE SCALE GENOMIC DNA]</scope>
    <source>
        <strain evidence="14">NBRC 103263 / KCTC 29153 / YM16-304</strain>
    </source>
</reference>
<keyword evidence="8 10" id="KW-0472">Membrane</keyword>
<name>A0A6C7EDG4_ILUCY</name>
<feature type="transmembrane region" description="Helical" evidence="10">
    <location>
        <begin position="204"/>
        <end position="228"/>
    </location>
</feature>
<evidence type="ECO:0000256" key="10">
    <source>
        <dbReference type="SAM" id="Phobius"/>
    </source>
</evidence>
<dbReference type="OrthoDB" id="5241746at2"/>
<feature type="domain" description="CopC" evidence="11">
    <location>
        <begin position="55"/>
        <end position="147"/>
    </location>
</feature>
<evidence type="ECO:0000256" key="3">
    <source>
        <dbReference type="ARBA" id="ARBA00022692"/>
    </source>
</evidence>
<feature type="compositionally biased region" description="Acidic residues" evidence="9">
    <location>
        <begin position="158"/>
        <end position="167"/>
    </location>
</feature>
<dbReference type="Proteomes" id="UP000011863">
    <property type="component" value="Chromosome"/>
</dbReference>
<feature type="region of interest" description="Disordered" evidence="9">
    <location>
        <begin position="158"/>
        <end position="184"/>
    </location>
</feature>
<feature type="transmembrane region" description="Helical" evidence="10">
    <location>
        <begin position="339"/>
        <end position="364"/>
    </location>
</feature>
<dbReference type="InterPro" id="IPR014756">
    <property type="entry name" value="Ig_E-set"/>
</dbReference>
<evidence type="ECO:0000259" key="12">
    <source>
        <dbReference type="Pfam" id="PF05425"/>
    </source>
</evidence>
<evidence type="ECO:0000313" key="13">
    <source>
        <dbReference type="EMBL" id="BAN04032.1"/>
    </source>
</evidence>
<evidence type="ECO:0000256" key="7">
    <source>
        <dbReference type="ARBA" id="ARBA00023008"/>
    </source>
</evidence>
<keyword evidence="7" id="KW-0186">Copper</keyword>
<gene>
    <name evidence="13" type="ORF">YM304_37180</name>
</gene>
<dbReference type="AlphaFoldDB" id="A0A6C7EDG4"/>
<dbReference type="GO" id="GO:0006825">
    <property type="term" value="P:copper ion transport"/>
    <property type="evidence" value="ECO:0007669"/>
    <property type="project" value="InterPro"/>
</dbReference>
<evidence type="ECO:0000256" key="6">
    <source>
        <dbReference type="ARBA" id="ARBA00022989"/>
    </source>
</evidence>
<protein>
    <submittedName>
        <fullName evidence="13">Putative copper resistance protein</fullName>
    </submittedName>
</protein>
<feature type="transmembrane region" description="Helical" evidence="10">
    <location>
        <begin position="384"/>
        <end position="404"/>
    </location>
</feature>
<evidence type="ECO:0000256" key="8">
    <source>
        <dbReference type="ARBA" id="ARBA00023136"/>
    </source>
</evidence>
<dbReference type="InterPro" id="IPR008457">
    <property type="entry name" value="Cu-R_CopD_dom"/>
</dbReference>
<evidence type="ECO:0000313" key="14">
    <source>
        <dbReference type="Proteomes" id="UP000011863"/>
    </source>
</evidence>
<proteinExistence type="predicted"/>
<accession>A0A6C7EDG4</accession>
<comment type="subcellular location">
    <subcellularLocation>
        <location evidence="1">Cell membrane</location>
        <topology evidence="1">Multi-pass membrane protein</topology>
    </subcellularLocation>
</comment>
<feature type="region of interest" description="Disordered" evidence="9">
    <location>
        <begin position="1"/>
        <end position="21"/>
    </location>
</feature>
<feature type="compositionally biased region" description="Basic and acidic residues" evidence="9">
    <location>
        <begin position="9"/>
        <end position="21"/>
    </location>
</feature>
<keyword evidence="14" id="KW-1185">Reference proteome</keyword>
<sequence length="637" mass="66072">MNSPFVEQRTGRPDGTAERCRQRAPRRALLGLVIGLLTALGLSAVAPGIAHAENSVVNSSPATGASRDVAPEEVVITFTEELGDVNTIDLSCEAEQIPLSEPEVGDDGLLLTAQILEPVGRGTCAIRWQVTNTDGEANGEGTITFSVTNDPVAEIVDESDDGTETDTPDTTVAPIATPATDTDGDDEIVVTDFSTSGGGQGPVWLGRLLSTLSIAALFGGLVLITTAWPEGVEYLVTVKFLRGVWVVALISTLLFTAAATAASTGRGLGSGFSPTAWIDLLDAGWAGRAVILRLVFVIGSAWVAFRPDRAIDPTTQIAGLGIPALAVAMTGVTRTLGDLAAIGVLVGIVHALAMAVWLGGVILLARVVLSGPGEEDLVHAVRGFGRVSIVAIIVTVVSGVIQLIRLDGGALFDSGHGRVLLLKSIVVAVMIFLAITARQFVAQRLARAHEMSVPLADRLRRAFGAEAGIGVVILALSSWMLALSPPNIDTTPRIPYKVTTSPTFEGSDLDVRLSFTDDVAGLVGIEVDVRGPAEGISNLSLVLTAPPNDRNIGTITQAIPLTGTGRAVRLEAQGLPLDIPGAWEVRVDAIVGGAQVSSIPQTLNINNADGTQVTTVVTFPEANIVTVPESTVAPADG</sequence>
<dbReference type="InterPro" id="IPR007348">
    <property type="entry name" value="CopC_dom"/>
</dbReference>
<evidence type="ECO:0000256" key="4">
    <source>
        <dbReference type="ARBA" id="ARBA00022723"/>
    </source>
</evidence>
<feature type="domain" description="Copper resistance protein D" evidence="12">
    <location>
        <begin position="379"/>
        <end position="479"/>
    </location>
</feature>
<keyword evidence="6 10" id="KW-1133">Transmembrane helix</keyword>
<keyword evidence="3 10" id="KW-0812">Transmembrane</keyword>
<evidence type="ECO:0000256" key="2">
    <source>
        <dbReference type="ARBA" id="ARBA00022475"/>
    </source>
</evidence>
<dbReference type="EMBL" id="AP012057">
    <property type="protein sequence ID" value="BAN04032.1"/>
    <property type="molecule type" value="Genomic_DNA"/>
</dbReference>
<keyword evidence="5" id="KW-0732">Signal</keyword>
<dbReference type="GO" id="GO:0042597">
    <property type="term" value="C:periplasmic space"/>
    <property type="evidence" value="ECO:0007669"/>
    <property type="project" value="InterPro"/>
</dbReference>
<evidence type="ECO:0000256" key="9">
    <source>
        <dbReference type="SAM" id="MobiDB-lite"/>
    </source>
</evidence>
<organism evidence="13 14">
    <name type="scientific">Ilumatobacter coccineus (strain NBRC 103263 / KCTC 29153 / YM16-304)</name>
    <dbReference type="NCBI Taxonomy" id="1313172"/>
    <lineage>
        <taxon>Bacteria</taxon>
        <taxon>Bacillati</taxon>
        <taxon>Actinomycetota</taxon>
        <taxon>Acidimicrobiia</taxon>
        <taxon>Acidimicrobiales</taxon>
        <taxon>Ilumatobacteraceae</taxon>
        <taxon>Ilumatobacter</taxon>
    </lineage>
</organism>
<dbReference type="Pfam" id="PF05425">
    <property type="entry name" value="CopD"/>
    <property type="match status" value="1"/>
</dbReference>
<keyword evidence="4" id="KW-0479">Metal-binding</keyword>
<feature type="transmembrane region" description="Helical" evidence="10">
    <location>
        <begin position="240"/>
        <end position="265"/>
    </location>
</feature>
<dbReference type="SUPFAM" id="SSF81296">
    <property type="entry name" value="E set domains"/>
    <property type="match status" value="1"/>
</dbReference>
<dbReference type="PANTHER" id="PTHR34820">
    <property type="entry name" value="INNER MEMBRANE PROTEIN YEBZ"/>
    <property type="match status" value="1"/>
</dbReference>
<dbReference type="Gene3D" id="2.60.40.1220">
    <property type="match status" value="1"/>
</dbReference>
<feature type="transmembrane region" description="Helical" evidence="10">
    <location>
        <begin position="462"/>
        <end position="482"/>
    </location>
</feature>
<dbReference type="GO" id="GO:0005507">
    <property type="term" value="F:copper ion binding"/>
    <property type="evidence" value="ECO:0007669"/>
    <property type="project" value="InterPro"/>
</dbReference>
<dbReference type="InterPro" id="IPR014755">
    <property type="entry name" value="Cu-Rt/internalin_Ig-like"/>
</dbReference>
<dbReference type="GO" id="GO:0046688">
    <property type="term" value="P:response to copper ion"/>
    <property type="evidence" value="ECO:0007669"/>
    <property type="project" value="InterPro"/>
</dbReference>
<evidence type="ECO:0000256" key="1">
    <source>
        <dbReference type="ARBA" id="ARBA00004651"/>
    </source>
</evidence>
<evidence type="ECO:0000256" key="5">
    <source>
        <dbReference type="ARBA" id="ARBA00022729"/>
    </source>
</evidence>
<feature type="transmembrane region" description="Helical" evidence="10">
    <location>
        <begin position="317"/>
        <end position="333"/>
    </location>
</feature>
<dbReference type="InterPro" id="IPR032694">
    <property type="entry name" value="CopC/D"/>
</dbReference>
<feature type="transmembrane region" description="Helical" evidence="10">
    <location>
        <begin position="424"/>
        <end position="441"/>
    </location>
</feature>
<evidence type="ECO:0000259" key="11">
    <source>
        <dbReference type="Pfam" id="PF04234"/>
    </source>
</evidence>
<keyword evidence="2" id="KW-1003">Cell membrane</keyword>
<dbReference type="KEGG" id="aym:YM304_37180"/>
<dbReference type="RefSeq" id="WP_015443279.1">
    <property type="nucleotide sequence ID" value="NC_020520.1"/>
</dbReference>